<dbReference type="InterPro" id="IPR013517">
    <property type="entry name" value="FG-GAP"/>
</dbReference>
<dbReference type="InterPro" id="IPR036514">
    <property type="entry name" value="SGNH_hydro_sf"/>
</dbReference>
<dbReference type="InterPro" id="IPR051532">
    <property type="entry name" value="Ester_Hydrolysis_Enzymes"/>
</dbReference>
<protein>
    <recommendedName>
        <fullName evidence="6">SGNH hydrolase-type esterase domain-containing protein</fullName>
    </recommendedName>
</protein>
<sequence>MVRRTPVDWAVQTCILGLSMLSLASVSPYVPDGSFTGIISYDGFSLLNEISQLTPRDEKPFTLRIMPLGASITYGYQSTDGNGYRRWLRQQLRHAGWWVNMVGSNPNDTSTMNNNEVEATSGFRVDQFTQEAEKTIPPQPNLILTGERLDALLTRLFDAIPGTTIILSTLLPIVAEREVVHFAKYISDQYRQIIAACRQQGQRIILTEMTNFIKIEDLIDGTHLTDFGYKKMALAWWEVIQDTELQRLLQSPNNTGVSGTGRTTCKKEYGSGNKRGRVQTQRGSGADDGNYVHSSKDMGRIFSPATTKEEKDFALGINYAQLVNKFGAHRESALDELVWTKGGNGTYMFIHNNDGKFGSVVRIEVNDGCLARGVRWGDVSGDGLDDFICISREGHMYVSINEDKDPNVPTFRSIGLVKDRLGDIGGDGRIDYCLIHKNGDIRCWHNGGQKDAPTKEYGGYWQDLGIVFKGKGMGDITGVPLVDINRDFRSDWLWLDAKGKSDLWAVKRDTGEAEVWLNKWSSNAQGDYFQFKGVLTGNARCTQGWGVGLYDLGLRFADLDGDGRANYLCMDPDGRTDGWLNKGDNSFESIGQVKRSEHYDRANHRWADVNDGRMADFLWIDKFNGDTTVAI</sequence>
<keyword evidence="1 3" id="KW-0732">Signal</keyword>
<evidence type="ECO:0000256" key="3">
    <source>
        <dbReference type="SAM" id="SignalP"/>
    </source>
</evidence>
<evidence type="ECO:0000313" key="5">
    <source>
        <dbReference type="Proteomes" id="UP000325672"/>
    </source>
</evidence>
<dbReference type="GO" id="GO:0004622">
    <property type="term" value="F:phosphatidylcholine lysophospholipase activity"/>
    <property type="evidence" value="ECO:0007669"/>
    <property type="project" value="TreeGrafter"/>
</dbReference>
<feature type="chain" id="PRO_5025019646" description="SGNH hydrolase-type esterase domain-containing protein" evidence="3">
    <location>
        <begin position="25"/>
        <end position="631"/>
    </location>
</feature>
<feature type="region of interest" description="Disordered" evidence="2">
    <location>
        <begin position="251"/>
        <end position="290"/>
    </location>
</feature>
<evidence type="ECO:0000256" key="2">
    <source>
        <dbReference type="SAM" id="MobiDB-lite"/>
    </source>
</evidence>
<dbReference type="PANTHER" id="PTHR30383">
    <property type="entry name" value="THIOESTERASE 1/PROTEASE 1/LYSOPHOSPHOLIPASE L1"/>
    <property type="match status" value="1"/>
</dbReference>
<feature type="compositionally biased region" description="Polar residues" evidence="2">
    <location>
        <begin position="251"/>
        <end position="263"/>
    </location>
</feature>
<evidence type="ECO:0008006" key="6">
    <source>
        <dbReference type="Google" id="ProtNLM"/>
    </source>
</evidence>
<dbReference type="GeneID" id="43643819"/>
<reference evidence="4 5" key="1">
    <citation type="submission" date="2019-04" db="EMBL/GenBank/DDBJ databases">
        <title>Friends and foes A comparative genomics study of 23 Aspergillus species from section Flavi.</title>
        <authorList>
            <consortium name="DOE Joint Genome Institute"/>
            <person name="Kjaerbolling I."/>
            <person name="Vesth T."/>
            <person name="Frisvad J.C."/>
            <person name="Nybo J.L."/>
            <person name="Theobald S."/>
            <person name="Kildgaard S."/>
            <person name="Isbrandt T."/>
            <person name="Kuo A."/>
            <person name="Sato A."/>
            <person name="Lyhne E.K."/>
            <person name="Kogle M.E."/>
            <person name="Wiebenga A."/>
            <person name="Kun R.S."/>
            <person name="Lubbers R.J."/>
            <person name="Makela M.R."/>
            <person name="Barry K."/>
            <person name="Chovatia M."/>
            <person name="Clum A."/>
            <person name="Daum C."/>
            <person name="Haridas S."/>
            <person name="He G."/>
            <person name="LaButti K."/>
            <person name="Lipzen A."/>
            <person name="Mondo S."/>
            <person name="Riley R."/>
            <person name="Salamov A."/>
            <person name="Simmons B.A."/>
            <person name="Magnuson J.K."/>
            <person name="Henrissat B."/>
            <person name="Mortensen U.H."/>
            <person name="Larsen T.O."/>
            <person name="Devries R.P."/>
            <person name="Grigoriev I.V."/>
            <person name="Machida M."/>
            <person name="Baker S.E."/>
            <person name="Andersen M.R."/>
        </authorList>
    </citation>
    <scope>NUCLEOTIDE SEQUENCE [LARGE SCALE GENOMIC DNA]</scope>
    <source>
        <strain evidence="4 5">CBS 117625</strain>
    </source>
</reference>
<dbReference type="SUPFAM" id="SSF52266">
    <property type="entry name" value="SGNH hydrolase"/>
    <property type="match status" value="1"/>
</dbReference>
<evidence type="ECO:0000313" key="4">
    <source>
        <dbReference type="EMBL" id="KAE8138735.1"/>
    </source>
</evidence>
<dbReference type="PANTHER" id="PTHR30383:SF31">
    <property type="entry name" value="SGNH HYDROLASE-TYPE ESTERASE DOMAIN-CONTAINING PROTEIN-RELATED"/>
    <property type="match status" value="1"/>
</dbReference>
<keyword evidence="5" id="KW-1185">Reference proteome</keyword>
<dbReference type="InterPro" id="IPR028994">
    <property type="entry name" value="Integrin_alpha_N"/>
</dbReference>
<dbReference type="Proteomes" id="UP000325672">
    <property type="component" value="Unassembled WGS sequence"/>
</dbReference>
<dbReference type="OrthoDB" id="6123at2759"/>
<dbReference type="Pfam" id="PF13517">
    <property type="entry name" value="FG-GAP_3"/>
    <property type="match status" value="1"/>
</dbReference>
<dbReference type="SUPFAM" id="SSF69318">
    <property type="entry name" value="Integrin alpha N-terminal domain"/>
    <property type="match status" value="1"/>
</dbReference>
<evidence type="ECO:0000256" key="1">
    <source>
        <dbReference type="ARBA" id="ARBA00022729"/>
    </source>
</evidence>
<dbReference type="Gene3D" id="3.40.50.1110">
    <property type="entry name" value="SGNH hydrolase"/>
    <property type="match status" value="1"/>
</dbReference>
<organism evidence="4 5">
    <name type="scientific">Aspergillus pseudotamarii</name>
    <dbReference type="NCBI Taxonomy" id="132259"/>
    <lineage>
        <taxon>Eukaryota</taxon>
        <taxon>Fungi</taxon>
        <taxon>Dikarya</taxon>
        <taxon>Ascomycota</taxon>
        <taxon>Pezizomycotina</taxon>
        <taxon>Eurotiomycetes</taxon>
        <taxon>Eurotiomycetidae</taxon>
        <taxon>Eurotiales</taxon>
        <taxon>Aspergillaceae</taxon>
        <taxon>Aspergillus</taxon>
        <taxon>Aspergillus subgen. Circumdati</taxon>
    </lineage>
</organism>
<name>A0A5N6SVQ7_ASPPS</name>
<dbReference type="EMBL" id="ML743569">
    <property type="protein sequence ID" value="KAE8138735.1"/>
    <property type="molecule type" value="Genomic_DNA"/>
</dbReference>
<feature type="signal peptide" evidence="3">
    <location>
        <begin position="1"/>
        <end position="24"/>
    </location>
</feature>
<dbReference type="RefSeq" id="XP_031914798.1">
    <property type="nucleotide sequence ID" value="XM_032059609.1"/>
</dbReference>
<proteinExistence type="predicted"/>
<gene>
    <name evidence="4" type="ORF">BDV38DRAFT_281664</name>
</gene>
<accession>A0A5N6SVQ7</accession>
<dbReference type="AlphaFoldDB" id="A0A5N6SVQ7"/>